<organism evidence="1 2">
    <name type="scientific">Palleronia sediminis</name>
    <dbReference type="NCBI Taxonomy" id="2547833"/>
    <lineage>
        <taxon>Bacteria</taxon>
        <taxon>Pseudomonadati</taxon>
        <taxon>Pseudomonadota</taxon>
        <taxon>Alphaproteobacteria</taxon>
        <taxon>Rhodobacterales</taxon>
        <taxon>Roseobacteraceae</taxon>
        <taxon>Palleronia</taxon>
    </lineage>
</organism>
<sequence>MREPLILDGHNDLLTRLLQRGGLSATADFARSDAGAIDLARARAGGFGGGFFAVWAPSPMDASARMARMQGDSYDMPLPPPLGHGEASAIVAEEIAILEALQQAGHLRICTDTAMLRETLGSERLAAILHIEGAEAIGPDLAELQGLHDRGLRSLGPVWSRETIFGHGVPFRFPSTGDTGPGLTDAGKRLVAACDEMGIMLDLSHLNEAGFRDVARLSRRPLVATHSNAHAISPHARNLTDAQLDAIAESDGIVGLNFACAFLRPDGRMRSDTGLDIVLRHLDHLLDRLGEDRVGIGSDYDGALVPKALTSVADLPALRRAMTDHGIGPETMAKICHGNWLRVLAKSWD</sequence>
<dbReference type="SUPFAM" id="SSF51556">
    <property type="entry name" value="Metallo-dependent hydrolases"/>
    <property type="match status" value="1"/>
</dbReference>
<protein>
    <submittedName>
        <fullName evidence="1">Peptidase M19</fullName>
    </submittedName>
</protein>
<dbReference type="GO" id="GO:0006508">
    <property type="term" value="P:proteolysis"/>
    <property type="evidence" value="ECO:0007669"/>
    <property type="project" value="InterPro"/>
</dbReference>
<dbReference type="EMBL" id="SNAA01000024">
    <property type="protein sequence ID" value="TDL74944.1"/>
    <property type="molecule type" value="Genomic_DNA"/>
</dbReference>
<accession>A0A4R5ZXH7</accession>
<proteinExistence type="predicted"/>
<dbReference type="AlphaFoldDB" id="A0A4R5ZXH7"/>
<keyword evidence="2" id="KW-1185">Reference proteome</keyword>
<evidence type="ECO:0000313" key="2">
    <source>
        <dbReference type="Proteomes" id="UP000295701"/>
    </source>
</evidence>
<dbReference type="OrthoDB" id="9804920at2"/>
<dbReference type="Proteomes" id="UP000295701">
    <property type="component" value="Unassembled WGS sequence"/>
</dbReference>
<dbReference type="Gene3D" id="3.20.20.140">
    <property type="entry name" value="Metal-dependent hydrolases"/>
    <property type="match status" value="1"/>
</dbReference>
<dbReference type="InterPro" id="IPR032466">
    <property type="entry name" value="Metal_Hydrolase"/>
</dbReference>
<evidence type="ECO:0000313" key="1">
    <source>
        <dbReference type="EMBL" id="TDL74944.1"/>
    </source>
</evidence>
<dbReference type="RefSeq" id="WP_133398060.1">
    <property type="nucleotide sequence ID" value="NZ_SNAA01000024.1"/>
</dbReference>
<dbReference type="GO" id="GO:0070573">
    <property type="term" value="F:metallodipeptidase activity"/>
    <property type="evidence" value="ECO:0007669"/>
    <property type="project" value="InterPro"/>
</dbReference>
<dbReference type="PROSITE" id="PS51365">
    <property type="entry name" value="RENAL_DIPEPTIDASE_2"/>
    <property type="match status" value="1"/>
</dbReference>
<name>A0A4R5ZXH7_9RHOB</name>
<dbReference type="PANTHER" id="PTHR10443">
    <property type="entry name" value="MICROSOMAL DIPEPTIDASE"/>
    <property type="match status" value="1"/>
</dbReference>
<dbReference type="InterPro" id="IPR008257">
    <property type="entry name" value="Pept_M19"/>
</dbReference>
<dbReference type="PANTHER" id="PTHR10443:SF12">
    <property type="entry name" value="DIPEPTIDASE"/>
    <property type="match status" value="1"/>
</dbReference>
<reference evidence="1 2" key="1">
    <citation type="submission" date="2019-03" db="EMBL/GenBank/DDBJ databases">
        <title>Primorskyibacter sp. SS33 isolated from sediments.</title>
        <authorList>
            <person name="Xunke S."/>
        </authorList>
    </citation>
    <scope>NUCLEOTIDE SEQUENCE [LARGE SCALE GENOMIC DNA]</scope>
    <source>
        <strain evidence="1 2">SS33</strain>
    </source>
</reference>
<dbReference type="Pfam" id="PF01244">
    <property type="entry name" value="Peptidase_M19"/>
    <property type="match status" value="1"/>
</dbReference>
<comment type="caution">
    <text evidence="1">The sequence shown here is derived from an EMBL/GenBank/DDBJ whole genome shotgun (WGS) entry which is preliminary data.</text>
</comment>
<gene>
    <name evidence="1" type="ORF">E2L08_15770</name>
</gene>